<keyword evidence="6" id="KW-0732">Signal</keyword>
<evidence type="ECO:0000256" key="2">
    <source>
        <dbReference type="ARBA" id="ARBA00022475"/>
    </source>
</evidence>
<protein>
    <submittedName>
        <fullName evidence="8">Cache domain-containing protein</fullName>
    </submittedName>
</protein>
<organism evidence="8 9">
    <name type="scientific">Pannonibacter anstelovis</name>
    <dbReference type="NCBI Taxonomy" id="3121537"/>
    <lineage>
        <taxon>Bacteria</taxon>
        <taxon>Pseudomonadati</taxon>
        <taxon>Pseudomonadota</taxon>
        <taxon>Alphaproteobacteria</taxon>
        <taxon>Hyphomicrobiales</taxon>
        <taxon>Stappiaceae</taxon>
        <taxon>Pannonibacter</taxon>
    </lineage>
</organism>
<keyword evidence="9" id="KW-1185">Reference proteome</keyword>
<evidence type="ECO:0000256" key="3">
    <source>
        <dbReference type="ARBA" id="ARBA00022692"/>
    </source>
</evidence>
<proteinExistence type="predicted"/>
<sequence length="151" mass="16116">MLKISRVAVAVVSSALAMGAAFAEERASADDAMKLLDKAEAHFKAAGAEQAYADFSSKDKGWQDRDLYVFCFDKDGVALAHGANEKLIGKNLSELKDADGNLFIGAMVKTGLSGGGWTDYRWANPVSKKIEPKSSYAKPFADGICGVGIYK</sequence>
<evidence type="ECO:0000313" key="9">
    <source>
        <dbReference type="Proteomes" id="UP001380822"/>
    </source>
</evidence>
<dbReference type="RefSeq" id="WP_334250450.1">
    <property type="nucleotide sequence ID" value="NZ_JBAKBE010000002.1"/>
</dbReference>
<name>A0ABU7ZK98_9HYPH</name>
<feature type="domain" description="Single Cache" evidence="7">
    <location>
        <begin position="18"/>
        <end position="105"/>
    </location>
</feature>
<feature type="chain" id="PRO_5046787664" evidence="6">
    <location>
        <begin position="24"/>
        <end position="151"/>
    </location>
</feature>
<keyword evidence="5" id="KW-0472">Membrane</keyword>
<comment type="subcellular location">
    <subcellularLocation>
        <location evidence="1">Cell membrane</location>
        <topology evidence="1">Multi-pass membrane protein</topology>
    </subcellularLocation>
</comment>
<keyword evidence="3" id="KW-0812">Transmembrane</keyword>
<reference evidence="8 9" key="1">
    <citation type="submission" date="2024-02" db="EMBL/GenBank/DDBJ databases">
        <title>A new putative Pannonibacter species isolated from two cases of bloodstream infections in paediatric patients.</title>
        <authorList>
            <person name="Castellana S."/>
            <person name="De Laurentiis V."/>
            <person name="Grassi M."/>
            <person name="De Leonardis F."/>
            <person name="Mosca A."/>
            <person name="De Carlo C."/>
            <person name="Sparapano E."/>
            <person name="Ronga L."/>
            <person name="Santacroce L."/>
            <person name="Chironna M."/>
            <person name="De Robertis A."/>
            <person name="Bianco A."/>
            <person name="Del Sambro L."/>
            <person name="Capozzi L."/>
            <person name="Parisi A."/>
        </authorList>
    </citation>
    <scope>NUCLEOTIDE SEQUENCE [LARGE SCALE GENOMIC DNA]</scope>
    <source>
        <strain evidence="8 9">Pt2</strain>
    </source>
</reference>
<evidence type="ECO:0000313" key="8">
    <source>
        <dbReference type="EMBL" id="MEH0095639.1"/>
    </source>
</evidence>
<dbReference type="EMBL" id="JBAKBE010000002">
    <property type="protein sequence ID" value="MEH0095639.1"/>
    <property type="molecule type" value="Genomic_DNA"/>
</dbReference>
<evidence type="ECO:0000256" key="5">
    <source>
        <dbReference type="ARBA" id="ARBA00023136"/>
    </source>
</evidence>
<keyword evidence="2" id="KW-1003">Cell membrane</keyword>
<evidence type="ECO:0000256" key="4">
    <source>
        <dbReference type="ARBA" id="ARBA00022989"/>
    </source>
</evidence>
<evidence type="ECO:0000256" key="1">
    <source>
        <dbReference type="ARBA" id="ARBA00004651"/>
    </source>
</evidence>
<comment type="caution">
    <text evidence="8">The sequence shown here is derived from an EMBL/GenBank/DDBJ whole genome shotgun (WGS) entry which is preliminary data.</text>
</comment>
<evidence type="ECO:0000259" key="7">
    <source>
        <dbReference type="SMART" id="SM01049"/>
    </source>
</evidence>
<dbReference type="SMART" id="SM01049">
    <property type="entry name" value="Cache_2"/>
    <property type="match status" value="1"/>
</dbReference>
<evidence type="ECO:0000256" key="6">
    <source>
        <dbReference type="SAM" id="SignalP"/>
    </source>
</evidence>
<dbReference type="Proteomes" id="UP001380822">
    <property type="component" value="Unassembled WGS sequence"/>
</dbReference>
<dbReference type="Pfam" id="PF17200">
    <property type="entry name" value="sCache_2"/>
    <property type="match status" value="1"/>
</dbReference>
<dbReference type="Gene3D" id="3.30.450.20">
    <property type="entry name" value="PAS domain"/>
    <property type="match status" value="1"/>
</dbReference>
<accession>A0ABU7ZK98</accession>
<dbReference type="InterPro" id="IPR033480">
    <property type="entry name" value="sCache_2"/>
</dbReference>
<gene>
    <name evidence="8" type="ORF">V6L76_05225</name>
</gene>
<feature type="signal peptide" evidence="6">
    <location>
        <begin position="1"/>
        <end position="23"/>
    </location>
</feature>
<keyword evidence="4" id="KW-1133">Transmembrane helix</keyword>